<keyword evidence="6" id="KW-1185">Reference proteome</keyword>
<feature type="compositionally biased region" description="Pro residues" evidence="1">
    <location>
        <begin position="42"/>
        <end position="70"/>
    </location>
</feature>
<feature type="region of interest" description="Disordered" evidence="1">
    <location>
        <begin position="1"/>
        <end position="93"/>
    </location>
</feature>
<evidence type="ECO:0000256" key="1">
    <source>
        <dbReference type="SAM" id="MobiDB-lite"/>
    </source>
</evidence>
<dbReference type="InterPro" id="IPR058316">
    <property type="entry name" value="DUF8003"/>
</dbReference>
<feature type="compositionally biased region" description="Basic and acidic residues" evidence="1">
    <location>
        <begin position="14"/>
        <end position="26"/>
    </location>
</feature>
<gene>
    <name evidence="5" type="ORF">CFP56_006598</name>
</gene>
<keyword evidence="2" id="KW-1133">Transmembrane helix</keyword>
<evidence type="ECO:0008006" key="7">
    <source>
        <dbReference type="Google" id="ProtNLM"/>
    </source>
</evidence>
<evidence type="ECO:0000259" key="4">
    <source>
        <dbReference type="Pfam" id="PF26010"/>
    </source>
</evidence>
<accession>A0AAW0L8Q9</accession>
<keyword evidence="2" id="KW-0472">Membrane</keyword>
<dbReference type="EMBL" id="PKMF04000141">
    <property type="protein sequence ID" value="KAK7847482.1"/>
    <property type="molecule type" value="Genomic_DNA"/>
</dbReference>
<keyword evidence="2" id="KW-0812">Transmembrane</keyword>
<feature type="transmembrane region" description="Helical" evidence="2">
    <location>
        <begin position="1069"/>
        <end position="1094"/>
    </location>
</feature>
<dbReference type="PANTHER" id="PTHR31513">
    <property type="entry name" value="EPHRIN TYPE-B RECEPTOR"/>
    <property type="match status" value="1"/>
</dbReference>
<feature type="transmembrane region" description="Helical" evidence="2">
    <location>
        <begin position="606"/>
        <end position="624"/>
    </location>
</feature>
<evidence type="ECO:0000313" key="5">
    <source>
        <dbReference type="EMBL" id="KAK7847482.1"/>
    </source>
</evidence>
<dbReference type="InterPro" id="IPR006867">
    <property type="entry name" value="DUF632"/>
</dbReference>
<dbReference type="Proteomes" id="UP000237347">
    <property type="component" value="Unassembled WGS sequence"/>
</dbReference>
<feature type="domain" description="DUF8003" evidence="4">
    <location>
        <begin position="516"/>
        <end position="590"/>
    </location>
</feature>
<name>A0AAW0L8Q9_QUESU</name>
<organism evidence="5 6">
    <name type="scientific">Quercus suber</name>
    <name type="common">Cork oak</name>
    <dbReference type="NCBI Taxonomy" id="58331"/>
    <lineage>
        <taxon>Eukaryota</taxon>
        <taxon>Viridiplantae</taxon>
        <taxon>Streptophyta</taxon>
        <taxon>Embryophyta</taxon>
        <taxon>Tracheophyta</taxon>
        <taxon>Spermatophyta</taxon>
        <taxon>Magnoliopsida</taxon>
        <taxon>eudicotyledons</taxon>
        <taxon>Gunneridae</taxon>
        <taxon>Pentapetalae</taxon>
        <taxon>rosids</taxon>
        <taxon>fabids</taxon>
        <taxon>Fagales</taxon>
        <taxon>Fagaceae</taxon>
        <taxon>Quercus</taxon>
    </lineage>
</organism>
<dbReference type="Pfam" id="PF26010">
    <property type="entry name" value="DUF8003"/>
    <property type="match status" value="1"/>
</dbReference>
<protein>
    <recommendedName>
        <fullName evidence="7">Glycine-rich protein</fullName>
    </recommendedName>
</protein>
<evidence type="ECO:0000313" key="6">
    <source>
        <dbReference type="Proteomes" id="UP000237347"/>
    </source>
</evidence>
<reference evidence="5 6" key="1">
    <citation type="journal article" date="2018" name="Sci. Data">
        <title>The draft genome sequence of cork oak.</title>
        <authorList>
            <person name="Ramos A.M."/>
            <person name="Usie A."/>
            <person name="Barbosa P."/>
            <person name="Barros P.M."/>
            <person name="Capote T."/>
            <person name="Chaves I."/>
            <person name="Simoes F."/>
            <person name="Abreu I."/>
            <person name="Carrasquinho I."/>
            <person name="Faro C."/>
            <person name="Guimaraes J.B."/>
            <person name="Mendonca D."/>
            <person name="Nobrega F."/>
            <person name="Rodrigues L."/>
            <person name="Saibo N.J.M."/>
            <person name="Varela M.C."/>
            <person name="Egas C."/>
            <person name="Matos J."/>
            <person name="Miguel C.M."/>
            <person name="Oliveira M.M."/>
            <person name="Ricardo C.P."/>
            <person name="Goncalves S."/>
        </authorList>
    </citation>
    <scope>NUCLEOTIDE SEQUENCE [LARGE SCALE GENOMIC DNA]</scope>
    <source>
        <strain evidence="6">cv. HL8</strain>
    </source>
</reference>
<evidence type="ECO:0000256" key="2">
    <source>
        <dbReference type="SAM" id="Phobius"/>
    </source>
</evidence>
<feature type="domain" description="DUF632" evidence="3">
    <location>
        <begin position="186"/>
        <end position="229"/>
    </location>
</feature>
<evidence type="ECO:0000259" key="3">
    <source>
        <dbReference type="Pfam" id="PF04782"/>
    </source>
</evidence>
<feature type="transmembrane region" description="Helical" evidence="2">
    <location>
        <begin position="1034"/>
        <end position="1057"/>
    </location>
</feature>
<feature type="transmembrane region" description="Helical" evidence="2">
    <location>
        <begin position="1006"/>
        <end position="1028"/>
    </location>
</feature>
<sequence>MALKNTGAALSDFGHGEAEDPLHQNENDNEGLHNQPLESASNPPPPPPPPIEDSLLPPPPPLPNFSPSPSPIKRTTSLPANKEVVPGTPPTPESKGAWDYFFMMENMPGSTLAEEDVGNIENVDVGVAQFGENVNVGPDIGVDIEPKTPEKVEEEEENKEEKQIEHAKTAPPEFRRVAAKGSSVRLKSILKELDDYFLQASESAQEVSKMLEATRLHYHSNFADNRAKGMVGPGSLLQAPLDDSAGRSMVTKSLCESQTCPVDLITPPDDCHVNYTLSFSLQICRVEDLLVNGLIRGSIIHIHRARTVIIDTGGVMTASELGCSGGIGKGNYSNGAGSGAGHGGRGGFGYFNGRVSTGGNKYGDADLPCELGSGTEGPDQLYGHVVGGGMIVMGSIQWPLLRLDIYGSLRADGESFRRMAGNGNGSLIGGLGGGSGGTVLLFLQELRLSENSSLSVVGGNGGLLGGGGGGGGRVHFHWCKIDVGDEYTPVASINGSINSRGGAGDNGGLYGEEGTITGKKCPQGLYGTFCEECPIGTYKDVEGSDEHLCTPCSLDLLPNRANFIYVRGGVSQPSCPYKCISDKYRMPNCYTPLEELMYTFGGPCPFALLLSCILVLLALFLNVLRIKVVGSASYHRENSIEHHCHHPFPYLLSLSEVRGTRAEETQSHVHRMYFMGPNTFREPWHLPYSPPNAIIEVVYEDAFNRFIDEINSVSAYDWWEGSVHSILSVLAYPCAWSWKQWRRRKKIHRLQEYVKSEYDHSCLRSCRSRALYKGMKVGATPDLMVAYIDFFLGGDEKRLDMVSIIQKRFPMCIIFGGAGSYMSPYNLHSDTLLTNLLGQHVPATVWTRLVAGLNAQLRTVRHCSIRSALIPVIDWINSHANPQLEFHGIKIELGWFQATASGYYQLGILVAFGDYYFQDMLQPDLLDSSDDSTRKKVASPRESLKQKTWAHTSQAFSLKRITRGINGGLINDVTLRSLDFKRDFLFPLSLLLHNTRPVGRQDSLQLLITVMLLSDLSVTLLMLLQFYWISIGAFLAVLLILPLSLLCPFPAGLNALFSKEPRRVSLARIYALWNATSLSNIAVAFLCGIFRYGFSSLQPPDKSSASTTRREDDKWWLLPTILLIFKSIQARFVNWHIANLEIEDFSLFCPDPDAFWAHEPS</sequence>
<comment type="caution">
    <text evidence="5">The sequence shown here is derived from an EMBL/GenBank/DDBJ whole genome shotgun (WGS) entry which is preliminary data.</text>
</comment>
<feature type="region of interest" description="Disordered" evidence="1">
    <location>
        <begin position="137"/>
        <end position="167"/>
    </location>
</feature>
<dbReference type="Pfam" id="PF04782">
    <property type="entry name" value="DUF632"/>
    <property type="match status" value="1"/>
</dbReference>
<dbReference type="PANTHER" id="PTHR31513:SF2">
    <property type="entry name" value="MRAZ"/>
    <property type="match status" value="1"/>
</dbReference>
<proteinExistence type="predicted"/>
<dbReference type="AlphaFoldDB" id="A0AAW0L8Q9"/>
<dbReference type="SMART" id="SM01411">
    <property type="entry name" value="Ephrin_rec_like"/>
    <property type="match status" value="1"/>
</dbReference>